<feature type="binding site" evidence="2">
    <location>
        <position position="132"/>
    </location>
    <ligand>
        <name>Fe cation</name>
        <dbReference type="ChEBI" id="CHEBI:24875"/>
    </ligand>
</feature>
<feature type="transmembrane region" description="Helical" evidence="3">
    <location>
        <begin position="29"/>
        <end position="48"/>
    </location>
</feature>
<dbReference type="PANTHER" id="PTHR10458">
    <property type="entry name" value="PEPTIDE DEFORMYLASE"/>
    <property type="match status" value="1"/>
</dbReference>
<dbReference type="EMBL" id="CP002161">
    <property type="protein sequence ID" value="ADM89774.1"/>
    <property type="molecule type" value="Genomic_DNA"/>
</dbReference>
<dbReference type="InterPro" id="IPR036821">
    <property type="entry name" value="Peptide_deformylase_sf"/>
</dbReference>
<accession>E0TIZ7</accession>
<evidence type="ECO:0000313" key="4">
    <source>
        <dbReference type="EMBL" id="ADM89774.1"/>
    </source>
</evidence>
<dbReference type="GO" id="GO:0006412">
    <property type="term" value="P:translation"/>
    <property type="evidence" value="ECO:0007669"/>
    <property type="project" value="UniProtKB-UniRule"/>
</dbReference>
<keyword evidence="3" id="KW-0472">Membrane</keyword>
<sequence>MVNIINYPNKNLFKISKKIYKINNKIKNLIFYMSEIMYNLLGIGLSAIQINKKKKIFIIDISKNKNKLKIFINSKILYLSKKKIYFKEGCLSFPGIYKNIKRSIYIKIIFINIKGKFKIYKSKNIFSICIQHEIEHINGKIFLN</sequence>
<dbReference type="KEGG" id="zin:ZICARI_169"/>
<keyword evidence="3" id="KW-0812">Transmembrane</keyword>
<organism evidence="4 5">
    <name type="scientific">Zinderia insecticola (strain CARI)</name>
    <dbReference type="NCBI Taxonomy" id="871271"/>
    <lineage>
        <taxon>Bacteria</taxon>
        <taxon>Pseudomonadati</taxon>
        <taxon>Pseudomonadota</taxon>
        <taxon>Betaproteobacteria</taxon>
        <taxon>Burkholderiales</taxon>
        <taxon>Oxalobacteraceae</taxon>
        <taxon>Candidatus Zinderia</taxon>
    </lineage>
</organism>
<proteinExistence type="inferred from homology"/>
<dbReference type="STRING" id="871271.ZICARI_169"/>
<evidence type="ECO:0000313" key="5">
    <source>
        <dbReference type="Proteomes" id="UP000001303"/>
    </source>
</evidence>
<keyword evidence="2" id="KW-0479">Metal-binding</keyword>
<reference evidence="4 5" key="1">
    <citation type="journal article" date="2010" name="Genome Biol. Evol.">
        <title>Functional convergence in reduced genomes of bacterial symbionts spanning 200 My of evolution.</title>
        <authorList>
            <person name="McCutcheon J.P."/>
            <person name="Moran N.A."/>
        </authorList>
    </citation>
    <scope>NUCLEOTIDE SEQUENCE [LARGE SCALE GENOMIC DNA]</scope>
    <source>
        <strain evidence="4 5">CARI</strain>
    </source>
</reference>
<feature type="binding site" evidence="2">
    <location>
        <position position="136"/>
    </location>
    <ligand>
        <name>Fe cation</name>
        <dbReference type="ChEBI" id="CHEBI:24875"/>
    </ligand>
</feature>
<dbReference type="NCBIfam" id="TIGR00079">
    <property type="entry name" value="pept_deformyl"/>
    <property type="match status" value="1"/>
</dbReference>
<evidence type="ECO:0000256" key="1">
    <source>
        <dbReference type="ARBA" id="ARBA00010759"/>
    </source>
</evidence>
<dbReference type="GO" id="GO:0042586">
    <property type="term" value="F:peptide deformylase activity"/>
    <property type="evidence" value="ECO:0007669"/>
    <property type="project" value="UniProtKB-UniRule"/>
</dbReference>
<keyword evidence="5" id="KW-1185">Reference proteome</keyword>
<feature type="binding site" evidence="2">
    <location>
        <position position="90"/>
    </location>
    <ligand>
        <name>Fe cation</name>
        <dbReference type="ChEBI" id="CHEBI:24875"/>
    </ligand>
</feature>
<keyword evidence="2" id="KW-0408">Iron</keyword>
<keyword evidence="3" id="KW-1133">Transmembrane helix</keyword>
<dbReference type="SUPFAM" id="SSF56420">
    <property type="entry name" value="Peptide deformylase"/>
    <property type="match status" value="1"/>
</dbReference>
<gene>
    <name evidence="2 4" type="primary">def</name>
    <name evidence="4" type="ordered locus">ZICARI_169</name>
</gene>
<dbReference type="Gene3D" id="3.90.45.10">
    <property type="entry name" value="Peptide deformylase"/>
    <property type="match status" value="1"/>
</dbReference>
<keyword evidence="2" id="KW-0378">Hydrolase</keyword>
<dbReference type="EC" id="3.5.1.88" evidence="2"/>
<dbReference type="HAMAP" id="MF_00163">
    <property type="entry name" value="Pep_deformylase"/>
    <property type="match status" value="1"/>
</dbReference>
<dbReference type="PANTHER" id="PTHR10458:SF22">
    <property type="entry name" value="PEPTIDE DEFORMYLASE"/>
    <property type="match status" value="1"/>
</dbReference>
<feature type="active site" evidence="2">
    <location>
        <position position="133"/>
    </location>
</feature>
<dbReference type="AlphaFoldDB" id="E0TIZ7"/>
<reference key="2">
    <citation type="submission" date="2010-08" db="EMBL/GenBank/DDBJ databases">
        <title>Functional convergence in reduced genomes of bacterial symbionts spanning 200 million years of evolution.</title>
        <authorList>
            <person name="McCutcheon J.P."/>
            <person name="Moran N.A."/>
        </authorList>
    </citation>
    <scope>NUCLEOTIDE SEQUENCE</scope>
    <source>
        <strain>CARI</strain>
    </source>
</reference>
<evidence type="ECO:0000256" key="2">
    <source>
        <dbReference type="HAMAP-Rule" id="MF_00163"/>
    </source>
</evidence>
<dbReference type="HOGENOM" id="CLU_061901_2_0_4"/>
<dbReference type="InterPro" id="IPR023635">
    <property type="entry name" value="Peptide_deformylase"/>
</dbReference>
<dbReference type="PRINTS" id="PR01576">
    <property type="entry name" value="PDEFORMYLASE"/>
</dbReference>
<evidence type="ECO:0000256" key="3">
    <source>
        <dbReference type="SAM" id="Phobius"/>
    </source>
</evidence>
<comment type="function">
    <text evidence="2">Removes the formyl group from the N-terminal Met of newly synthesized proteins. Requires at least a dipeptide for an efficient rate of reaction. N-terminal L-methionine is a prerequisite for activity but the enzyme has broad specificity at other positions.</text>
</comment>
<dbReference type="Pfam" id="PF01327">
    <property type="entry name" value="Pep_deformylase"/>
    <property type="match status" value="1"/>
</dbReference>
<dbReference type="PIRSF" id="PIRSF004749">
    <property type="entry name" value="Pep_def"/>
    <property type="match status" value="1"/>
</dbReference>
<name>E0TIZ7_ZINIC</name>
<comment type="cofactor">
    <cofactor evidence="2">
        <name>Fe(2+)</name>
        <dbReference type="ChEBI" id="CHEBI:29033"/>
    </cofactor>
    <text evidence="2">Binds 1 Fe(2+) ion.</text>
</comment>
<comment type="catalytic activity">
    <reaction evidence="2">
        <text>N-terminal N-formyl-L-methionyl-[peptide] + H2O = N-terminal L-methionyl-[peptide] + formate</text>
        <dbReference type="Rhea" id="RHEA:24420"/>
        <dbReference type="Rhea" id="RHEA-COMP:10639"/>
        <dbReference type="Rhea" id="RHEA-COMP:10640"/>
        <dbReference type="ChEBI" id="CHEBI:15377"/>
        <dbReference type="ChEBI" id="CHEBI:15740"/>
        <dbReference type="ChEBI" id="CHEBI:49298"/>
        <dbReference type="ChEBI" id="CHEBI:64731"/>
        <dbReference type="EC" id="3.5.1.88"/>
    </reaction>
</comment>
<protein>
    <recommendedName>
        <fullName evidence="2">Peptide deformylase</fullName>
        <shortName evidence="2">PDF</shortName>
        <ecNumber evidence="2">3.5.1.88</ecNumber>
    </recommendedName>
    <alternativeName>
        <fullName evidence="2">Polypeptide deformylase</fullName>
    </alternativeName>
</protein>
<dbReference type="Proteomes" id="UP000001303">
    <property type="component" value="Chromosome"/>
</dbReference>
<comment type="similarity">
    <text evidence="1 2">Belongs to the polypeptide deformylase family.</text>
</comment>
<dbReference type="GO" id="GO:0046872">
    <property type="term" value="F:metal ion binding"/>
    <property type="evidence" value="ECO:0007669"/>
    <property type="project" value="UniProtKB-KW"/>
</dbReference>
<keyword evidence="2" id="KW-0648">Protein biosynthesis</keyword>